<name>A0ABR2J4J9_9PEZI</name>
<reference evidence="4 5" key="1">
    <citation type="journal article" date="2024" name="IMA Fungus">
        <title>Apiospora arundinis, a panoply of carbohydrate-active enzymes and secondary metabolites.</title>
        <authorList>
            <person name="Sorensen T."/>
            <person name="Petersen C."/>
            <person name="Muurmann A.T."/>
            <person name="Christiansen J.V."/>
            <person name="Brundto M.L."/>
            <person name="Overgaard C.K."/>
            <person name="Boysen A.T."/>
            <person name="Wollenberg R.D."/>
            <person name="Larsen T.O."/>
            <person name="Sorensen J.L."/>
            <person name="Nielsen K.L."/>
            <person name="Sondergaard T.E."/>
        </authorList>
    </citation>
    <scope>NUCLEOTIDE SEQUENCE [LARGE SCALE GENOMIC DNA]</scope>
    <source>
        <strain evidence="4 5">AAU 773</strain>
    </source>
</reference>
<sequence>MENNSKMESDSIHQSTSMPQLPDRTKDENADMPADGLPNPVPGPTKGSSNYSWPIVPGVRPRKAFFISPFPLRSNAKAAKTALDKKKTPSSDVVVLPVAQVTKQATNSTARSDATEAELEHEIRMDEMRRIHEFPRRLLTAAVGGIFVVVPMVVMSIDRTLKKCLITSSVAILLFGATLAWCSTSDEAAVFIATAGYAAFLAVFVAVGDK</sequence>
<keyword evidence="5" id="KW-1185">Reference proteome</keyword>
<keyword evidence="2" id="KW-1133">Transmembrane helix</keyword>
<keyword evidence="2" id="KW-0812">Transmembrane</keyword>
<feature type="transmembrane region" description="Helical" evidence="2">
    <location>
        <begin position="138"/>
        <end position="157"/>
    </location>
</feature>
<evidence type="ECO:0000313" key="4">
    <source>
        <dbReference type="EMBL" id="KAK8872709.1"/>
    </source>
</evidence>
<feature type="domain" description="DUF6594" evidence="3">
    <location>
        <begin position="116"/>
        <end position="201"/>
    </location>
</feature>
<comment type="caution">
    <text evidence="4">The sequence shown here is derived from an EMBL/GenBank/DDBJ whole genome shotgun (WGS) entry which is preliminary data.</text>
</comment>
<evidence type="ECO:0000256" key="2">
    <source>
        <dbReference type="SAM" id="Phobius"/>
    </source>
</evidence>
<feature type="compositionally biased region" description="Basic and acidic residues" evidence="1">
    <location>
        <begin position="1"/>
        <end position="11"/>
    </location>
</feature>
<dbReference type="Proteomes" id="UP001390339">
    <property type="component" value="Unassembled WGS sequence"/>
</dbReference>
<proteinExistence type="predicted"/>
<evidence type="ECO:0000259" key="3">
    <source>
        <dbReference type="Pfam" id="PF20237"/>
    </source>
</evidence>
<feature type="transmembrane region" description="Helical" evidence="2">
    <location>
        <begin position="188"/>
        <end position="207"/>
    </location>
</feature>
<gene>
    <name evidence="4" type="ORF">PGQ11_003223</name>
</gene>
<dbReference type="InterPro" id="IPR046529">
    <property type="entry name" value="DUF6594"/>
</dbReference>
<feature type="region of interest" description="Disordered" evidence="1">
    <location>
        <begin position="1"/>
        <end position="52"/>
    </location>
</feature>
<dbReference type="Pfam" id="PF20237">
    <property type="entry name" value="DUF6594"/>
    <property type="match status" value="1"/>
</dbReference>
<feature type="transmembrane region" description="Helical" evidence="2">
    <location>
        <begin position="164"/>
        <end position="182"/>
    </location>
</feature>
<organism evidence="4 5">
    <name type="scientific">Apiospora arundinis</name>
    <dbReference type="NCBI Taxonomy" id="335852"/>
    <lineage>
        <taxon>Eukaryota</taxon>
        <taxon>Fungi</taxon>
        <taxon>Dikarya</taxon>
        <taxon>Ascomycota</taxon>
        <taxon>Pezizomycotina</taxon>
        <taxon>Sordariomycetes</taxon>
        <taxon>Xylariomycetidae</taxon>
        <taxon>Amphisphaeriales</taxon>
        <taxon>Apiosporaceae</taxon>
        <taxon>Apiospora</taxon>
    </lineage>
</organism>
<protein>
    <recommendedName>
        <fullName evidence="3">DUF6594 domain-containing protein</fullName>
    </recommendedName>
</protein>
<evidence type="ECO:0000256" key="1">
    <source>
        <dbReference type="SAM" id="MobiDB-lite"/>
    </source>
</evidence>
<accession>A0ABR2J4J9</accession>
<dbReference type="EMBL" id="JAPCWZ010000003">
    <property type="protein sequence ID" value="KAK8872709.1"/>
    <property type="molecule type" value="Genomic_DNA"/>
</dbReference>
<keyword evidence="2" id="KW-0472">Membrane</keyword>
<evidence type="ECO:0000313" key="5">
    <source>
        <dbReference type="Proteomes" id="UP001390339"/>
    </source>
</evidence>